<dbReference type="AlphaFoldDB" id="A0AA39SA64"/>
<dbReference type="Proteomes" id="UP001168877">
    <property type="component" value="Unassembled WGS sequence"/>
</dbReference>
<evidence type="ECO:0000259" key="3">
    <source>
        <dbReference type="Pfam" id="PF10551"/>
    </source>
</evidence>
<dbReference type="EMBL" id="JAUESC010000382">
    <property type="protein sequence ID" value="KAK0586595.1"/>
    <property type="molecule type" value="Genomic_DNA"/>
</dbReference>
<evidence type="ECO:0000313" key="5">
    <source>
        <dbReference type="Proteomes" id="UP001168877"/>
    </source>
</evidence>
<feature type="region of interest" description="Disordered" evidence="1">
    <location>
        <begin position="1"/>
        <end position="42"/>
    </location>
</feature>
<name>A0AA39SA64_ACESA</name>
<gene>
    <name evidence="4" type="ORF">LWI29_009360</name>
</gene>
<sequence length="427" mass="48512">MVNMVLPGIGGEPLGSVTGQMEVEEDTFEEETPEEERGGPAEELEEVMVREANPPKTVKIGSTLAPKHKAMLQKVLRDYNDVFAWLVICIDATHLKARTRGVLLVAVCKDGNGMIYPLAFGFANSECTKSWTWFLKKLRKGIQNPDRVMLVSNRHNGIFNAMEAIFPDVAHGICVYHLAQNLKRFCKQRDDVMWLYYCAAYAYCIKDFDRFMGEVKETCPKVYDELLAVGGLVASFNADGDGNGDEDNNNLLLILPLSISSLLLSGFAISLLLSRFGCFLQCRRRRDGDNGNLVLLLSLSISGLKLRLFVPSILQLLVITMDKRWVHLSRLSNEYQEDPTHNGTKRKKEANDKGKDSKSIRRVDVWIRGYKRKEGKSISESLQNVLLHKRRCYCQSFRKRKMWPSGRPWILSYSITSRCTNSIQRKC</sequence>
<feature type="domain" description="MULE transposase" evidence="3">
    <location>
        <begin position="87"/>
        <end position="181"/>
    </location>
</feature>
<dbReference type="PANTHER" id="PTHR31973">
    <property type="entry name" value="POLYPROTEIN, PUTATIVE-RELATED"/>
    <property type="match status" value="1"/>
</dbReference>
<accession>A0AA39SA64</accession>
<feature type="transmembrane region" description="Helical" evidence="2">
    <location>
        <begin position="293"/>
        <end position="314"/>
    </location>
</feature>
<dbReference type="Pfam" id="PF10551">
    <property type="entry name" value="MULE"/>
    <property type="match status" value="1"/>
</dbReference>
<dbReference type="InterPro" id="IPR018289">
    <property type="entry name" value="MULE_transposase_dom"/>
</dbReference>
<dbReference type="PANTHER" id="PTHR31973:SF187">
    <property type="entry name" value="MUTATOR TRANSPOSASE MUDRA PROTEIN"/>
    <property type="match status" value="1"/>
</dbReference>
<organism evidence="4 5">
    <name type="scientific">Acer saccharum</name>
    <name type="common">Sugar maple</name>
    <dbReference type="NCBI Taxonomy" id="4024"/>
    <lineage>
        <taxon>Eukaryota</taxon>
        <taxon>Viridiplantae</taxon>
        <taxon>Streptophyta</taxon>
        <taxon>Embryophyta</taxon>
        <taxon>Tracheophyta</taxon>
        <taxon>Spermatophyta</taxon>
        <taxon>Magnoliopsida</taxon>
        <taxon>eudicotyledons</taxon>
        <taxon>Gunneridae</taxon>
        <taxon>Pentapetalae</taxon>
        <taxon>rosids</taxon>
        <taxon>malvids</taxon>
        <taxon>Sapindales</taxon>
        <taxon>Sapindaceae</taxon>
        <taxon>Hippocastanoideae</taxon>
        <taxon>Acereae</taxon>
        <taxon>Acer</taxon>
    </lineage>
</organism>
<keyword evidence="2" id="KW-0472">Membrane</keyword>
<evidence type="ECO:0000256" key="1">
    <source>
        <dbReference type="SAM" id="MobiDB-lite"/>
    </source>
</evidence>
<proteinExistence type="predicted"/>
<protein>
    <recommendedName>
        <fullName evidence="3">MULE transposase domain-containing protein</fullName>
    </recommendedName>
</protein>
<keyword evidence="2" id="KW-1133">Transmembrane helix</keyword>
<keyword evidence="2" id="KW-0812">Transmembrane</keyword>
<evidence type="ECO:0000313" key="4">
    <source>
        <dbReference type="EMBL" id="KAK0586595.1"/>
    </source>
</evidence>
<comment type="caution">
    <text evidence="4">The sequence shown here is derived from an EMBL/GenBank/DDBJ whole genome shotgun (WGS) entry which is preliminary data.</text>
</comment>
<evidence type="ECO:0000256" key="2">
    <source>
        <dbReference type="SAM" id="Phobius"/>
    </source>
</evidence>
<feature type="transmembrane region" description="Helical" evidence="2">
    <location>
        <begin position="251"/>
        <end position="273"/>
    </location>
</feature>
<reference evidence="4" key="1">
    <citation type="journal article" date="2022" name="Plant J.">
        <title>Strategies of tolerance reflected in two North American maple genomes.</title>
        <authorList>
            <person name="McEvoy S.L."/>
            <person name="Sezen U.U."/>
            <person name="Trouern-Trend A."/>
            <person name="McMahon S.M."/>
            <person name="Schaberg P.G."/>
            <person name="Yang J."/>
            <person name="Wegrzyn J.L."/>
            <person name="Swenson N.G."/>
        </authorList>
    </citation>
    <scope>NUCLEOTIDE SEQUENCE</scope>
    <source>
        <strain evidence="4">NS2018</strain>
    </source>
</reference>
<feature type="compositionally biased region" description="Acidic residues" evidence="1">
    <location>
        <begin position="22"/>
        <end position="34"/>
    </location>
</feature>
<feature type="region of interest" description="Disordered" evidence="1">
    <location>
        <begin position="336"/>
        <end position="356"/>
    </location>
</feature>
<reference evidence="4" key="2">
    <citation type="submission" date="2023-06" db="EMBL/GenBank/DDBJ databases">
        <authorList>
            <person name="Swenson N.G."/>
            <person name="Wegrzyn J.L."/>
            <person name="Mcevoy S.L."/>
        </authorList>
    </citation>
    <scope>NUCLEOTIDE SEQUENCE</scope>
    <source>
        <strain evidence="4">NS2018</strain>
        <tissue evidence="4">Leaf</tissue>
    </source>
</reference>
<keyword evidence="5" id="KW-1185">Reference proteome</keyword>